<name>A0ABD2K3Z6_9BILA</name>
<keyword evidence="4" id="KW-0862">Zinc</keyword>
<dbReference type="Gene3D" id="3.30.160.60">
    <property type="entry name" value="Classic Zinc Finger"/>
    <property type="match status" value="2"/>
</dbReference>
<dbReference type="Pfam" id="PF00096">
    <property type="entry name" value="zf-C2H2"/>
    <property type="match status" value="1"/>
</dbReference>
<protein>
    <recommendedName>
        <fullName evidence="8">C2H2-type domain-containing protein</fullName>
    </recommendedName>
</protein>
<dbReference type="PROSITE" id="PS00028">
    <property type="entry name" value="ZINC_FINGER_C2H2_1"/>
    <property type="match status" value="1"/>
</dbReference>
<feature type="compositionally biased region" description="Acidic residues" evidence="6">
    <location>
        <begin position="183"/>
        <end position="237"/>
    </location>
</feature>
<comment type="caution">
    <text evidence="9">The sequence shown here is derived from an EMBL/GenBank/DDBJ whole genome shotgun (WGS) entry which is preliminary data.</text>
</comment>
<feature type="compositionally biased region" description="Acidic residues" evidence="6">
    <location>
        <begin position="494"/>
        <end position="503"/>
    </location>
</feature>
<dbReference type="SMART" id="SM00355">
    <property type="entry name" value="ZnF_C2H2"/>
    <property type="match status" value="2"/>
</dbReference>
<organism evidence="9 10">
    <name type="scientific">Heterodera trifolii</name>
    <dbReference type="NCBI Taxonomy" id="157864"/>
    <lineage>
        <taxon>Eukaryota</taxon>
        <taxon>Metazoa</taxon>
        <taxon>Ecdysozoa</taxon>
        <taxon>Nematoda</taxon>
        <taxon>Chromadorea</taxon>
        <taxon>Rhabditida</taxon>
        <taxon>Tylenchina</taxon>
        <taxon>Tylenchomorpha</taxon>
        <taxon>Tylenchoidea</taxon>
        <taxon>Heteroderidae</taxon>
        <taxon>Heteroderinae</taxon>
        <taxon>Heterodera</taxon>
    </lineage>
</organism>
<evidence type="ECO:0000256" key="3">
    <source>
        <dbReference type="ARBA" id="ARBA00022771"/>
    </source>
</evidence>
<dbReference type="PROSITE" id="PS50157">
    <property type="entry name" value="ZINC_FINGER_C2H2_2"/>
    <property type="match status" value="2"/>
</dbReference>
<reference evidence="9 10" key="1">
    <citation type="submission" date="2024-10" db="EMBL/GenBank/DDBJ databases">
        <authorList>
            <person name="Kim D."/>
        </authorList>
    </citation>
    <scope>NUCLEOTIDE SEQUENCE [LARGE SCALE GENOMIC DNA]</scope>
    <source>
        <strain evidence="9">BH-2024</strain>
    </source>
</reference>
<feature type="compositionally biased region" description="Basic and acidic residues" evidence="6">
    <location>
        <begin position="480"/>
        <end position="493"/>
    </location>
</feature>
<keyword evidence="7" id="KW-1133">Transmembrane helix</keyword>
<evidence type="ECO:0000256" key="4">
    <source>
        <dbReference type="ARBA" id="ARBA00022833"/>
    </source>
</evidence>
<accession>A0ABD2K3Z6</accession>
<feature type="transmembrane region" description="Helical" evidence="7">
    <location>
        <begin position="430"/>
        <end position="451"/>
    </location>
</feature>
<keyword evidence="1" id="KW-0479">Metal-binding</keyword>
<dbReference type="InterPro" id="IPR036236">
    <property type="entry name" value="Znf_C2H2_sf"/>
</dbReference>
<evidence type="ECO:0000256" key="7">
    <source>
        <dbReference type="SAM" id="Phobius"/>
    </source>
</evidence>
<dbReference type="PANTHER" id="PTHR23235:SF120">
    <property type="entry name" value="KRUPPEL-LIKE FACTOR 15"/>
    <property type="match status" value="1"/>
</dbReference>
<evidence type="ECO:0000256" key="1">
    <source>
        <dbReference type="ARBA" id="ARBA00022723"/>
    </source>
</evidence>
<evidence type="ECO:0000256" key="2">
    <source>
        <dbReference type="ARBA" id="ARBA00022737"/>
    </source>
</evidence>
<dbReference type="AlphaFoldDB" id="A0ABD2K3Z6"/>
<keyword evidence="3 5" id="KW-0863">Zinc-finger</keyword>
<dbReference type="PANTHER" id="PTHR23235">
    <property type="entry name" value="KRUEPPEL-LIKE TRANSCRIPTION FACTOR"/>
    <property type="match status" value="1"/>
</dbReference>
<keyword evidence="2" id="KW-0677">Repeat</keyword>
<evidence type="ECO:0000256" key="5">
    <source>
        <dbReference type="PROSITE-ProRule" id="PRU00042"/>
    </source>
</evidence>
<keyword evidence="7" id="KW-0472">Membrane</keyword>
<feature type="region of interest" description="Disordered" evidence="6">
    <location>
        <begin position="148"/>
        <end position="259"/>
    </location>
</feature>
<feature type="transmembrane region" description="Helical" evidence="7">
    <location>
        <begin position="46"/>
        <end position="64"/>
    </location>
</feature>
<dbReference type="InterPro" id="IPR013087">
    <property type="entry name" value="Znf_C2H2_type"/>
</dbReference>
<sequence>MSADGNFEVHESFNDTIWPASIGDSDLLDKSAIPCWKRMKFWRNTAVILLILLIGLLFVGLFVVRTPTNAAAHSNATTAIINAVTELTKNVAKLEQQQLLLSAAIDEKLSYFLFMAFFLIIVIGLLQLMIKGIADKILMRFGRNNGKGKEEEEKEELVEENGRGGEGGEEGGRQEEAILQANDGDEEEEEEKEEDELDEFVGEENEDEEKEDGAEALLEELEVATDEEEEEEEFDSEEEKRETESEALGGKKDRILQKPAAKSKKATTLFMRSLSKEFLPAVKLEGACALSHRREAFWVQILLAEICAERRSEQTHPHSHGRETISVRILWAEICAERTFEQTHPYTHGREALCVHQLWPRICSVKQFALAFEQKNKGLFTVPTPTNAAAHSNATTAIINAVTELTKNVAKLEQQQAKNSLLSAAIGEKMANFLLVAFFLIIVVGLVQLMIKGIADKILMRFGRNNGKGKEEEKEEVVEENGRGGEEGGREEESILEEEEKEEEEEEFFSFFSKTCRFCEQRFVHNSLLKVHLRKHTGEKPYGCTECGRGFAKKDHLRRHLNNKKTKCEKN</sequence>
<evidence type="ECO:0000256" key="6">
    <source>
        <dbReference type="SAM" id="MobiDB-lite"/>
    </source>
</evidence>
<dbReference type="FunFam" id="3.30.160.60:FF:000710">
    <property type="entry name" value="Zinc finger protein 768"/>
    <property type="match status" value="1"/>
</dbReference>
<dbReference type="Proteomes" id="UP001620626">
    <property type="component" value="Unassembled WGS sequence"/>
</dbReference>
<feature type="region of interest" description="Disordered" evidence="6">
    <location>
        <begin position="469"/>
        <end position="503"/>
    </location>
</feature>
<evidence type="ECO:0000313" key="10">
    <source>
        <dbReference type="Proteomes" id="UP001620626"/>
    </source>
</evidence>
<keyword evidence="10" id="KW-1185">Reference proteome</keyword>
<keyword evidence="7" id="KW-0812">Transmembrane</keyword>
<gene>
    <name evidence="9" type="ORF">niasHT_023420</name>
</gene>
<feature type="compositionally biased region" description="Basic and acidic residues" evidence="6">
    <location>
        <begin position="238"/>
        <end position="256"/>
    </location>
</feature>
<dbReference type="SUPFAM" id="SSF57667">
    <property type="entry name" value="beta-beta-alpha zinc fingers"/>
    <property type="match status" value="1"/>
</dbReference>
<dbReference type="EMBL" id="JBICBT010000839">
    <property type="protein sequence ID" value="KAL3097620.1"/>
    <property type="molecule type" value="Genomic_DNA"/>
</dbReference>
<feature type="transmembrane region" description="Helical" evidence="7">
    <location>
        <begin position="109"/>
        <end position="130"/>
    </location>
</feature>
<proteinExistence type="predicted"/>
<evidence type="ECO:0000313" key="9">
    <source>
        <dbReference type="EMBL" id="KAL3097620.1"/>
    </source>
</evidence>
<evidence type="ECO:0000259" key="8">
    <source>
        <dbReference type="PROSITE" id="PS50157"/>
    </source>
</evidence>
<dbReference type="GO" id="GO:0008270">
    <property type="term" value="F:zinc ion binding"/>
    <property type="evidence" value="ECO:0007669"/>
    <property type="project" value="UniProtKB-KW"/>
</dbReference>
<feature type="domain" description="C2H2-type" evidence="8">
    <location>
        <begin position="514"/>
        <end position="541"/>
    </location>
</feature>
<feature type="domain" description="C2H2-type" evidence="8">
    <location>
        <begin position="542"/>
        <end position="571"/>
    </location>
</feature>